<comment type="subcellular location">
    <subcellularLocation>
        <location evidence="2">Mitochondrion matrix</location>
    </subcellularLocation>
</comment>
<evidence type="ECO:0000256" key="24">
    <source>
        <dbReference type="ARBA" id="ARBA00049192"/>
    </source>
</evidence>
<dbReference type="FunFam" id="2.40.110.10:FF:000001">
    <property type="entry name" value="Acyl-CoA dehydrogenase, mitochondrial"/>
    <property type="match status" value="1"/>
</dbReference>
<dbReference type="GO" id="GO:0046395">
    <property type="term" value="P:carboxylic acid catabolic process"/>
    <property type="evidence" value="ECO:0007669"/>
    <property type="project" value="UniProtKB-ARBA"/>
</dbReference>
<evidence type="ECO:0000256" key="15">
    <source>
        <dbReference type="ARBA" id="ARBA00037895"/>
    </source>
</evidence>
<dbReference type="EMBL" id="JAODUP010000039">
    <property type="protein sequence ID" value="KAK2166414.1"/>
    <property type="molecule type" value="Genomic_DNA"/>
</dbReference>
<evidence type="ECO:0000256" key="9">
    <source>
        <dbReference type="ARBA" id="ARBA00022832"/>
    </source>
</evidence>
<dbReference type="Gene3D" id="2.40.110.10">
    <property type="entry name" value="Butyryl-CoA Dehydrogenase, subunit A, domain 2"/>
    <property type="match status" value="1"/>
</dbReference>
<comment type="catalytic activity">
    <reaction evidence="21">
        <text>valproyl-CoA + oxidized [electron-transfer flavoprotein] + H(+) = (2E)-2-propylpent-2-enoyl-CoA + reduced [electron-transfer flavoprotein]</text>
        <dbReference type="Rhea" id="RHEA:65344"/>
        <dbReference type="Rhea" id="RHEA-COMP:10685"/>
        <dbReference type="Rhea" id="RHEA-COMP:10686"/>
        <dbReference type="ChEBI" id="CHEBI:15378"/>
        <dbReference type="ChEBI" id="CHEBI:57692"/>
        <dbReference type="ChEBI" id="CHEBI:58307"/>
        <dbReference type="ChEBI" id="CHEBI:156457"/>
        <dbReference type="ChEBI" id="CHEBI:156458"/>
    </reaction>
    <physiologicalReaction direction="left-to-right" evidence="21">
        <dbReference type="Rhea" id="RHEA:65345"/>
    </physiologicalReaction>
</comment>
<comment type="catalytic activity">
    <reaction evidence="25">
        <text>(2S)-2-methylbutanoyl-CoA + oxidized [electron-transfer flavoprotein] + H(+) = (2E)-2-methylbut-2-enoyl-CoA + reduced [electron-transfer flavoprotein]</text>
        <dbReference type="Rhea" id="RHEA:48256"/>
        <dbReference type="Rhea" id="RHEA-COMP:10685"/>
        <dbReference type="Rhea" id="RHEA-COMP:10686"/>
        <dbReference type="ChEBI" id="CHEBI:15378"/>
        <dbReference type="ChEBI" id="CHEBI:57337"/>
        <dbReference type="ChEBI" id="CHEBI:57692"/>
        <dbReference type="ChEBI" id="CHEBI:58307"/>
        <dbReference type="ChEBI" id="CHEBI:88166"/>
    </reaction>
    <physiologicalReaction direction="left-to-right" evidence="25">
        <dbReference type="Rhea" id="RHEA:48257"/>
    </physiologicalReaction>
</comment>
<dbReference type="Proteomes" id="UP001208570">
    <property type="component" value="Unassembled WGS sequence"/>
</dbReference>
<evidence type="ECO:0000256" key="3">
    <source>
        <dbReference type="ARBA" id="ARBA00005198"/>
    </source>
</evidence>
<evidence type="ECO:0000256" key="18">
    <source>
        <dbReference type="ARBA" id="ARBA00041537"/>
    </source>
</evidence>
<keyword evidence="9" id="KW-0276">Fatty acid metabolism</keyword>
<keyword evidence="8 27" id="KW-0274">FAD</keyword>
<comment type="similarity">
    <text evidence="4 27">Belongs to the acyl-CoA dehydrogenase family.</text>
</comment>
<dbReference type="GO" id="GO:0005759">
    <property type="term" value="C:mitochondrial matrix"/>
    <property type="evidence" value="ECO:0007669"/>
    <property type="project" value="UniProtKB-SubCell"/>
</dbReference>
<evidence type="ECO:0000256" key="4">
    <source>
        <dbReference type="ARBA" id="ARBA00009347"/>
    </source>
</evidence>
<protein>
    <recommendedName>
        <fullName evidence="17">Short/branched chain specific acyl-CoA dehydrogenase, mitochondrial</fullName>
        <ecNumber evidence="16">1.3.8.5</ecNumber>
    </recommendedName>
    <alternativeName>
        <fullName evidence="19">2-methyl branched chain acyl-CoA dehydrogenase</fullName>
    </alternativeName>
    <alternativeName>
        <fullName evidence="18">2-methylbutyryl-coenzyme A dehydrogenase</fullName>
    </alternativeName>
</protein>
<evidence type="ECO:0000256" key="26">
    <source>
        <dbReference type="ARBA" id="ARBA00051903"/>
    </source>
</evidence>
<comment type="catalytic activity">
    <reaction evidence="26">
        <text>2-methylpropanoyl-CoA + oxidized [electron-transfer flavoprotein] + H(+) = 2-methylpropenoyl-CoA + reduced [electron-transfer flavoprotein]</text>
        <dbReference type="Rhea" id="RHEA:44180"/>
        <dbReference type="Rhea" id="RHEA-COMP:10685"/>
        <dbReference type="Rhea" id="RHEA-COMP:10686"/>
        <dbReference type="ChEBI" id="CHEBI:15378"/>
        <dbReference type="ChEBI" id="CHEBI:57338"/>
        <dbReference type="ChEBI" id="CHEBI:57692"/>
        <dbReference type="ChEBI" id="CHEBI:58307"/>
        <dbReference type="ChEBI" id="CHEBI:62500"/>
    </reaction>
    <physiologicalReaction direction="left-to-right" evidence="26">
        <dbReference type="Rhea" id="RHEA:44181"/>
    </physiologicalReaction>
</comment>
<dbReference type="InterPro" id="IPR046373">
    <property type="entry name" value="Acyl-CoA_Oxase/DH_mid-dom_sf"/>
</dbReference>
<dbReference type="InterPro" id="IPR036250">
    <property type="entry name" value="AcylCo_DH-like_C"/>
</dbReference>
<dbReference type="AlphaFoldDB" id="A0AAD9K7M7"/>
<evidence type="ECO:0000259" key="30">
    <source>
        <dbReference type="Pfam" id="PF02771"/>
    </source>
</evidence>
<comment type="subunit">
    <text evidence="5">Homotetramer.</text>
</comment>
<evidence type="ECO:0000256" key="22">
    <source>
        <dbReference type="ARBA" id="ARBA00048592"/>
    </source>
</evidence>
<evidence type="ECO:0000256" key="23">
    <source>
        <dbReference type="ARBA" id="ARBA00049096"/>
    </source>
</evidence>
<evidence type="ECO:0000256" key="8">
    <source>
        <dbReference type="ARBA" id="ARBA00022827"/>
    </source>
</evidence>
<reference evidence="31" key="1">
    <citation type="journal article" date="2023" name="Mol. Biol. Evol.">
        <title>Third-Generation Sequencing Reveals the Adaptive Role of the Epigenome in Three Deep-Sea Polychaetes.</title>
        <authorList>
            <person name="Perez M."/>
            <person name="Aroh O."/>
            <person name="Sun Y."/>
            <person name="Lan Y."/>
            <person name="Juniper S.K."/>
            <person name="Young C.R."/>
            <person name="Angers B."/>
            <person name="Qian P.Y."/>
        </authorList>
    </citation>
    <scope>NUCLEOTIDE SEQUENCE</scope>
    <source>
        <strain evidence="31">P08H-3</strain>
    </source>
</reference>
<evidence type="ECO:0000256" key="10">
    <source>
        <dbReference type="ARBA" id="ARBA00022946"/>
    </source>
</evidence>
<comment type="catalytic activity">
    <reaction evidence="23">
        <text>butanoyl-CoA + oxidized [electron-transfer flavoprotein] + H(+) = (2E)-butenoyl-CoA + reduced [electron-transfer flavoprotein]</text>
        <dbReference type="Rhea" id="RHEA:24004"/>
        <dbReference type="Rhea" id="RHEA-COMP:10685"/>
        <dbReference type="Rhea" id="RHEA-COMP:10686"/>
        <dbReference type="ChEBI" id="CHEBI:15378"/>
        <dbReference type="ChEBI" id="CHEBI:57332"/>
        <dbReference type="ChEBI" id="CHEBI:57371"/>
        <dbReference type="ChEBI" id="CHEBI:57692"/>
        <dbReference type="ChEBI" id="CHEBI:58307"/>
    </reaction>
    <physiologicalReaction direction="left-to-right" evidence="23">
        <dbReference type="Rhea" id="RHEA:24005"/>
    </physiologicalReaction>
</comment>
<comment type="pathway">
    <text evidence="3">Lipid metabolism; mitochondrial fatty acid beta-oxidation.</text>
</comment>
<dbReference type="PROSITE" id="PS00073">
    <property type="entry name" value="ACYL_COA_DH_2"/>
    <property type="match status" value="1"/>
</dbReference>
<evidence type="ECO:0000256" key="16">
    <source>
        <dbReference type="ARBA" id="ARBA00039036"/>
    </source>
</evidence>
<keyword evidence="13" id="KW-0443">Lipid metabolism</keyword>
<dbReference type="InterPro" id="IPR006089">
    <property type="entry name" value="Acyl-CoA_DH_CS"/>
</dbReference>
<dbReference type="FunFam" id="1.10.540.10:FF:000012">
    <property type="entry name" value="Acyl-CoA dehydrogenase short/branched chain"/>
    <property type="match status" value="1"/>
</dbReference>
<dbReference type="EC" id="1.3.8.5" evidence="16"/>
<dbReference type="GO" id="GO:0050660">
    <property type="term" value="F:flavin adenine dinucleotide binding"/>
    <property type="evidence" value="ECO:0007669"/>
    <property type="project" value="InterPro"/>
</dbReference>
<keyword evidence="10" id="KW-0809">Transit peptide</keyword>
<dbReference type="InterPro" id="IPR006091">
    <property type="entry name" value="Acyl-CoA_Oxase/DH_mid-dom"/>
</dbReference>
<evidence type="ECO:0000256" key="13">
    <source>
        <dbReference type="ARBA" id="ARBA00023098"/>
    </source>
</evidence>
<evidence type="ECO:0000313" key="32">
    <source>
        <dbReference type="Proteomes" id="UP001208570"/>
    </source>
</evidence>
<evidence type="ECO:0000259" key="29">
    <source>
        <dbReference type="Pfam" id="PF02770"/>
    </source>
</evidence>
<dbReference type="FunFam" id="1.20.140.10:FF:000002">
    <property type="entry name" value="Acyl-CoA dehydrogenase short/branched chain"/>
    <property type="match status" value="1"/>
</dbReference>
<keyword evidence="7 27" id="KW-0285">Flavoprotein</keyword>
<keyword evidence="32" id="KW-1185">Reference proteome</keyword>
<comment type="catalytic activity">
    <reaction evidence="20">
        <text>2-methylbutanoyl-CoA + oxidized [electron-transfer flavoprotein] + H(+) = (2E)-2-methylbut-2-enoyl-CoA + reduced [electron-transfer flavoprotein]</text>
        <dbReference type="Rhea" id="RHEA:43780"/>
        <dbReference type="Rhea" id="RHEA-COMP:10685"/>
        <dbReference type="Rhea" id="RHEA-COMP:10686"/>
        <dbReference type="ChEBI" id="CHEBI:15378"/>
        <dbReference type="ChEBI" id="CHEBI:57336"/>
        <dbReference type="ChEBI" id="CHEBI:57337"/>
        <dbReference type="ChEBI" id="CHEBI:57692"/>
        <dbReference type="ChEBI" id="CHEBI:58307"/>
        <dbReference type="EC" id="1.3.8.5"/>
    </reaction>
    <physiologicalReaction direction="left-to-right" evidence="20">
        <dbReference type="Rhea" id="RHEA:43781"/>
    </physiologicalReaction>
</comment>
<dbReference type="GO" id="GO:0006631">
    <property type="term" value="P:fatty acid metabolic process"/>
    <property type="evidence" value="ECO:0007669"/>
    <property type="project" value="UniProtKB-KW"/>
</dbReference>
<evidence type="ECO:0000256" key="12">
    <source>
        <dbReference type="ARBA" id="ARBA00023002"/>
    </source>
</evidence>
<dbReference type="Gene3D" id="1.10.540.10">
    <property type="entry name" value="Acyl-CoA dehydrogenase/oxidase, N-terminal domain"/>
    <property type="match status" value="1"/>
</dbReference>
<evidence type="ECO:0000256" key="20">
    <source>
        <dbReference type="ARBA" id="ARBA00048235"/>
    </source>
</evidence>
<comment type="catalytic activity">
    <reaction evidence="22">
        <text>(2R)-2-methylbutanoyl-CoA + oxidized [electron-transfer flavoprotein] + H(+) = ethylacryloyl-CoA + reduced [electron-transfer flavoprotein]</text>
        <dbReference type="Rhea" id="RHEA:65296"/>
        <dbReference type="Rhea" id="RHEA-COMP:10685"/>
        <dbReference type="Rhea" id="RHEA-COMP:10686"/>
        <dbReference type="ChEBI" id="CHEBI:15378"/>
        <dbReference type="ChEBI" id="CHEBI:57692"/>
        <dbReference type="ChEBI" id="CHEBI:58307"/>
        <dbReference type="ChEBI" id="CHEBI:156439"/>
        <dbReference type="ChEBI" id="CHEBI:156440"/>
    </reaction>
    <physiologicalReaction direction="left-to-right" evidence="22">
        <dbReference type="Rhea" id="RHEA:65297"/>
    </physiologicalReaction>
</comment>
<sequence>MVNLLRRVFGHHQLVKRFIRPMSSIPASLTQLTEEEQMTKDTALCHFKTNFDYDDDEVAKFAREQIAPRVREMDKTSKIPNDLVKAFFDNGLMSVEIDPEYGGSGLSFMSACLLIEEISKVDMSVSVMIDVHNTLIINLFNKLGTPEQKAKYLPRLATDTCGCFCLSEATSGSDAFAMKSTAVKDGDFYILNGTKLWITGAEHGGIYLVMANVDPSKGHHGITTFIVERESEGLTIGKPEDKLGICASSTCPVHFDNVKVPASNVIGEVGKGYKYAISMLNEGRIGIASQLIGVAQGCFDHTFLYLQEREQFGQKIYSFQGLQHQVATLATELEAARLLVYNAVRRKQNKQNFTKEAAMAKYFASEVACRMTSKCIEWMGGVGISKEYPIEKYYRDCKVGTIYEGTSNILLNTIAKLLAVEHNN</sequence>
<evidence type="ECO:0000313" key="31">
    <source>
        <dbReference type="EMBL" id="KAK2166414.1"/>
    </source>
</evidence>
<accession>A0AAD9K7M7</accession>
<feature type="domain" description="Acyl-CoA oxidase/dehydrogenase middle" evidence="29">
    <location>
        <begin position="163"/>
        <end position="258"/>
    </location>
</feature>
<dbReference type="InterPro" id="IPR037069">
    <property type="entry name" value="AcylCoA_DH/ox_N_sf"/>
</dbReference>
<dbReference type="InterPro" id="IPR009075">
    <property type="entry name" value="AcylCo_DH/oxidase_C"/>
</dbReference>
<keyword evidence="11" id="KW-0007">Acetylation</keyword>
<dbReference type="InterPro" id="IPR009100">
    <property type="entry name" value="AcylCoA_DH/oxidase_NM_dom_sf"/>
</dbReference>
<evidence type="ECO:0000256" key="1">
    <source>
        <dbReference type="ARBA" id="ARBA00001974"/>
    </source>
</evidence>
<comment type="pathway">
    <text evidence="15">Amino-acid degradation; L-isoleucine degradation.</text>
</comment>
<evidence type="ECO:0000256" key="5">
    <source>
        <dbReference type="ARBA" id="ARBA00011881"/>
    </source>
</evidence>
<dbReference type="CDD" id="cd01158">
    <property type="entry name" value="SCAD_SBCAD"/>
    <property type="match status" value="1"/>
</dbReference>
<feature type="domain" description="Acyl-CoA dehydrogenase/oxidase C-terminal" evidence="28">
    <location>
        <begin position="270"/>
        <end position="416"/>
    </location>
</feature>
<evidence type="ECO:0000256" key="17">
    <source>
        <dbReference type="ARBA" id="ARBA00039850"/>
    </source>
</evidence>
<dbReference type="SUPFAM" id="SSF56645">
    <property type="entry name" value="Acyl-CoA dehydrogenase NM domain-like"/>
    <property type="match status" value="1"/>
</dbReference>
<comment type="caution">
    <text evidence="31">The sequence shown here is derived from an EMBL/GenBank/DDBJ whole genome shotgun (WGS) entry which is preliminary data.</text>
</comment>
<evidence type="ECO:0000256" key="6">
    <source>
        <dbReference type="ARBA" id="ARBA00022553"/>
    </source>
</evidence>
<evidence type="ECO:0000256" key="7">
    <source>
        <dbReference type="ARBA" id="ARBA00022630"/>
    </source>
</evidence>
<organism evidence="31 32">
    <name type="scientific">Paralvinella palmiformis</name>
    <dbReference type="NCBI Taxonomy" id="53620"/>
    <lineage>
        <taxon>Eukaryota</taxon>
        <taxon>Metazoa</taxon>
        <taxon>Spiralia</taxon>
        <taxon>Lophotrochozoa</taxon>
        <taxon>Annelida</taxon>
        <taxon>Polychaeta</taxon>
        <taxon>Sedentaria</taxon>
        <taxon>Canalipalpata</taxon>
        <taxon>Terebellida</taxon>
        <taxon>Terebelliformia</taxon>
        <taxon>Alvinellidae</taxon>
        <taxon>Paralvinella</taxon>
    </lineage>
</organism>
<dbReference type="GO" id="GO:0003853">
    <property type="term" value="F:short-chain 2-methyl fatty acyl-CoA dehydrogenase activity"/>
    <property type="evidence" value="ECO:0007669"/>
    <property type="project" value="UniProtKB-EC"/>
</dbReference>
<dbReference type="Pfam" id="PF00441">
    <property type="entry name" value="Acyl-CoA_dh_1"/>
    <property type="match status" value="1"/>
</dbReference>
<evidence type="ECO:0000256" key="2">
    <source>
        <dbReference type="ARBA" id="ARBA00004305"/>
    </source>
</evidence>
<dbReference type="Gene3D" id="1.20.140.10">
    <property type="entry name" value="Butyryl-CoA Dehydrogenase, subunit A, domain 3"/>
    <property type="match status" value="1"/>
</dbReference>
<dbReference type="InterPro" id="IPR013786">
    <property type="entry name" value="AcylCoA_DH/ox_N"/>
</dbReference>
<keyword evidence="12 27" id="KW-0560">Oxidoreductase</keyword>
<evidence type="ECO:0000256" key="27">
    <source>
        <dbReference type="RuleBase" id="RU362125"/>
    </source>
</evidence>
<dbReference type="SUPFAM" id="SSF47203">
    <property type="entry name" value="Acyl-CoA dehydrogenase C-terminal domain-like"/>
    <property type="match status" value="1"/>
</dbReference>
<feature type="domain" description="Acyl-CoA dehydrogenase/oxidase N-terminal" evidence="30">
    <location>
        <begin position="56"/>
        <end position="158"/>
    </location>
</feature>
<evidence type="ECO:0000256" key="21">
    <source>
        <dbReference type="ARBA" id="ARBA00048307"/>
    </source>
</evidence>
<gene>
    <name evidence="31" type="ORF">LSH36_39g03006</name>
</gene>
<comment type="catalytic activity">
    <reaction evidence="24">
        <text>hexanoyl-CoA + oxidized [electron-transfer flavoprotein] + H(+) = (2E)-hexenoyl-CoA + reduced [electron-transfer flavoprotein]</text>
        <dbReference type="Rhea" id="RHEA:43464"/>
        <dbReference type="Rhea" id="RHEA-COMP:10685"/>
        <dbReference type="Rhea" id="RHEA-COMP:10686"/>
        <dbReference type="ChEBI" id="CHEBI:15378"/>
        <dbReference type="ChEBI" id="CHEBI:57692"/>
        <dbReference type="ChEBI" id="CHEBI:58307"/>
        <dbReference type="ChEBI" id="CHEBI:62077"/>
        <dbReference type="ChEBI" id="CHEBI:62620"/>
    </reaction>
    <physiologicalReaction direction="left-to-right" evidence="24">
        <dbReference type="Rhea" id="RHEA:43465"/>
    </physiologicalReaction>
</comment>
<evidence type="ECO:0000259" key="28">
    <source>
        <dbReference type="Pfam" id="PF00441"/>
    </source>
</evidence>
<dbReference type="PIRSF" id="PIRSF016578">
    <property type="entry name" value="HsaA"/>
    <property type="match status" value="1"/>
</dbReference>
<name>A0AAD9K7M7_9ANNE</name>
<keyword evidence="6" id="KW-0597">Phosphoprotein</keyword>
<dbReference type="PANTHER" id="PTHR43884:SF1">
    <property type="entry name" value="SHORT_BRANCHED CHAIN SPECIFIC ACYL-COA DEHYDROGENASE, MITOCHONDRIAL"/>
    <property type="match status" value="1"/>
</dbReference>
<evidence type="ECO:0000256" key="11">
    <source>
        <dbReference type="ARBA" id="ARBA00022990"/>
    </source>
</evidence>
<dbReference type="PANTHER" id="PTHR43884">
    <property type="entry name" value="ACYL-COA DEHYDROGENASE"/>
    <property type="match status" value="1"/>
</dbReference>
<evidence type="ECO:0000256" key="19">
    <source>
        <dbReference type="ARBA" id="ARBA00042821"/>
    </source>
</evidence>
<evidence type="ECO:0000256" key="25">
    <source>
        <dbReference type="ARBA" id="ARBA00049552"/>
    </source>
</evidence>
<evidence type="ECO:0000256" key="14">
    <source>
        <dbReference type="ARBA" id="ARBA00023128"/>
    </source>
</evidence>
<dbReference type="PROSITE" id="PS00072">
    <property type="entry name" value="ACYL_COA_DH_1"/>
    <property type="match status" value="1"/>
</dbReference>
<dbReference type="Pfam" id="PF02770">
    <property type="entry name" value="Acyl-CoA_dh_M"/>
    <property type="match status" value="1"/>
</dbReference>
<keyword evidence="14" id="KW-0496">Mitochondrion</keyword>
<proteinExistence type="inferred from homology"/>
<dbReference type="Pfam" id="PF02771">
    <property type="entry name" value="Acyl-CoA_dh_N"/>
    <property type="match status" value="1"/>
</dbReference>
<comment type="cofactor">
    <cofactor evidence="1 27">
        <name>FAD</name>
        <dbReference type="ChEBI" id="CHEBI:57692"/>
    </cofactor>
</comment>